<reference evidence="4" key="1">
    <citation type="submission" date="2021-06" db="EMBL/GenBank/DDBJ databases">
        <authorList>
            <person name="Kallberg Y."/>
            <person name="Tangrot J."/>
            <person name="Rosling A."/>
        </authorList>
    </citation>
    <scope>NUCLEOTIDE SEQUENCE</scope>
    <source>
        <strain evidence="4">MA453B</strain>
    </source>
</reference>
<feature type="compositionally biased region" description="Basic and acidic residues" evidence="2">
    <location>
        <begin position="161"/>
        <end position="175"/>
    </location>
</feature>
<feature type="DNA-binding region" description="HMG box" evidence="1">
    <location>
        <begin position="65"/>
        <end position="145"/>
    </location>
</feature>
<organism evidence="4 5">
    <name type="scientific">Dentiscutata erythropus</name>
    <dbReference type="NCBI Taxonomy" id="1348616"/>
    <lineage>
        <taxon>Eukaryota</taxon>
        <taxon>Fungi</taxon>
        <taxon>Fungi incertae sedis</taxon>
        <taxon>Mucoromycota</taxon>
        <taxon>Glomeromycotina</taxon>
        <taxon>Glomeromycetes</taxon>
        <taxon>Diversisporales</taxon>
        <taxon>Gigasporaceae</taxon>
        <taxon>Dentiscutata</taxon>
    </lineage>
</organism>
<evidence type="ECO:0000259" key="3">
    <source>
        <dbReference type="PROSITE" id="PS50118"/>
    </source>
</evidence>
<evidence type="ECO:0000256" key="1">
    <source>
        <dbReference type="PROSITE-ProRule" id="PRU00267"/>
    </source>
</evidence>
<dbReference type="GO" id="GO:0005634">
    <property type="term" value="C:nucleus"/>
    <property type="evidence" value="ECO:0007669"/>
    <property type="project" value="UniProtKB-UniRule"/>
</dbReference>
<dbReference type="InterPro" id="IPR009071">
    <property type="entry name" value="HMG_box_dom"/>
</dbReference>
<dbReference type="PROSITE" id="PS50118">
    <property type="entry name" value="HMG_BOX_2"/>
    <property type="match status" value="1"/>
</dbReference>
<keyword evidence="1" id="KW-0539">Nucleus</keyword>
<feature type="compositionally biased region" description="Basic and acidic residues" evidence="2">
    <location>
        <begin position="137"/>
        <end position="146"/>
    </location>
</feature>
<dbReference type="EMBL" id="CAJVPY010004020">
    <property type="protein sequence ID" value="CAG8607926.1"/>
    <property type="molecule type" value="Genomic_DNA"/>
</dbReference>
<feature type="domain" description="HMG box" evidence="3">
    <location>
        <begin position="65"/>
        <end position="145"/>
    </location>
</feature>
<keyword evidence="1" id="KW-0238">DNA-binding</keyword>
<keyword evidence="5" id="KW-1185">Reference proteome</keyword>
<dbReference type="InterPro" id="IPR036910">
    <property type="entry name" value="HMG_box_dom_sf"/>
</dbReference>
<protein>
    <submittedName>
        <fullName evidence="4">11228_t:CDS:1</fullName>
    </submittedName>
</protein>
<evidence type="ECO:0000313" key="4">
    <source>
        <dbReference type="EMBL" id="CAG8607926.1"/>
    </source>
</evidence>
<dbReference type="GO" id="GO:0003677">
    <property type="term" value="F:DNA binding"/>
    <property type="evidence" value="ECO:0007669"/>
    <property type="project" value="UniProtKB-UniRule"/>
</dbReference>
<dbReference type="AlphaFoldDB" id="A0A9N9GG63"/>
<evidence type="ECO:0000256" key="2">
    <source>
        <dbReference type="SAM" id="MobiDB-lite"/>
    </source>
</evidence>
<comment type="caution">
    <text evidence="4">The sequence shown here is derived from an EMBL/GenBank/DDBJ whole genome shotgun (WGS) entry which is preliminary data.</text>
</comment>
<dbReference type="Gene3D" id="1.10.30.10">
    <property type="entry name" value="High mobility group box domain"/>
    <property type="match status" value="1"/>
</dbReference>
<gene>
    <name evidence="4" type="ORF">DERYTH_LOCUS7983</name>
</gene>
<name>A0A9N9GG63_9GLOM</name>
<evidence type="ECO:0000313" key="5">
    <source>
        <dbReference type="Proteomes" id="UP000789405"/>
    </source>
</evidence>
<dbReference type="Proteomes" id="UP000789405">
    <property type="component" value="Unassembled WGS sequence"/>
</dbReference>
<sequence length="215" mass="25748">MSILPDVNMVLQNFDLQIEEVSIVDMVFQKFGLQIEEVKNFVLEQCRSAKPSDYVELKKNRYGRVPRPLNSWMIFKTDFHKKLTKEGLYKKICNTFNIPGKERLHIVVALVKRYWDGMDKDDKDLFKKLANKVEEEMKKRVPDYKGKRTRKISKNPFRPPYDPDYREKRKKETSDSSRPPYMLRSDKKEPHPKKMQDENLYLLCEPYSSYLELEL</sequence>
<feature type="non-terminal residue" evidence="4">
    <location>
        <position position="215"/>
    </location>
</feature>
<feature type="compositionally biased region" description="Basic and acidic residues" evidence="2">
    <location>
        <begin position="184"/>
        <end position="197"/>
    </location>
</feature>
<dbReference type="SUPFAM" id="SSF47095">
    <property type="entry name" value="HMG-box"/>
    <property type="match status" value="1"/>
</dbReference>
<feature type="region of interest" description="Disordered" evidence="2">
    <location>
        <begin position="137"/>
        <end position="198"/>
    </location>
</feature>
<proteinExistence type="predicted"/>
<accession>A0A9N9GG63</accession>
<dbReference type="OrthoDB" id="6247875at2759"/>